<keyword evidence="3" id="KW-1185">Reference proteome</keyword>
<protein>
    <recommendedName>
        <fullName evidence="1">HAT C-terminal dimerisation domain-containing protein</fullName>
    </recommendedName>
</protein>
<dbReference type="Proteomes" id="UP001280121">
    <property type="component" value="Unassembled WGS sequence"/>
</dbReference>
<dbReference type="GO" id="GO:0046983">
    <property type="term" value="F:protein dimerization activity"/>
    <property type="evidence" value="ECO:0007669"/>
    <property type="project" value="InterPro"/>
</dbReference>
<dbReference type="SUPFAM" id="SSF53098">
    <property type="entry name" value="Ribonuclease H-like"/>
    <property type="match status" value="1"/>
</dbReference>
<dbReference type="PANTHER" id="PTHR23272:SF184">
    <property type="entry name" value="OS03G0311250 PROTEIN"/>
    <property type="match status" value="1"/>
</dbReference>
<reference evidence="2" key="1">
    <citation type="journal article" date="2023" name="Plant J.">
        <title>Genome sequences and population genomics provide insights into the demographic history, inbreeding, and mutation load of two 'living fossil' tree species of Dipteronia.</title>
        <authorList>
            <person name="Feng Y."/>
            <person name="Comes H.P."/>
            <person name="Chen J."/>
            <person name="Zhu S."/>
            <person name="Lu R."/>
            <person name="Zhang X."/>
            <person name="Li P."/>
            <person name="Qiu J."/>
            <person name="Olsen K.M."/>
            <person name="Qiu Y."/>
        </authorList>
    </citation>
    <scope>NUCLEOTIDE SEQUENCE</scope>
    <source>
        <strain evidence="2">KIB01</strain>
    </source>
</reference>
<evidence type="ECO:0000259" key="1">
    <source>
        <dbReference type="Pfam" id="PF05699"/>
    </source>
</evidence>
<dbReference type="AlphaFoldDB" id="A0AAD9U1P8"/>
<comment type="caution">
    <text evidence="2">The sequence shown here is derived from an EMBL/GenBank/DDBJ whole genome shotgun (WGS) entry which is preliminary data.</text>
</comment>
<organism evidence="2 3">
    <name type="scientific">Dipteronia dyeriana</name>
    <dbReference type="NCBI Taxonomy" id="168575"/>
    <lineage>
        <taxon>Eukaryota</taxon>
        <taxon>Viridiplantae</taxon>
        <taxon>Streptophyta</taxon>
        <taxon>Embryophyta</taxon>
        <taxon>Tracheophyta</taxon>
        <taxon>Spermatophyta</taxon>
        <taxon>Magnoliopsida</taxon>
        <taxon>eudicotyledons</taxon>
        <taxon>Gunneridae</taxon>
        <taxon>Pentapetalae</taxon>
        <taxon>rosids</taxon>
        <taxon>malvids</taxon>
        <taxon>Sapindales</taxon>
        <taxon>Sapindaceae</taxon>
        <taxon>Hippocastanoideae</taxon>
        <taxon>Acereae</taxon>
        <taxon>Dipteronia</taxon>
    </lineage>
</organism>
<evidence type="ECO:0000313" key="2">
    <source>
        <dbReference type="EMBL" id="KAK2645745.1"/>
    </source>
</evidence>
<name>A0AAD9U1P8_9ROSI</name>
<dbReference type="Pfam" id="PF05699">
    <property type="entry name" value="Dimer_Tnp_hAT"/>
    <property type="match status" value="1"/>
</dbReference>
<dbReference type="EMBL" id="JANJYI010000006">
    <property type="protein sequence ID" value="KAK2645745.1"/>
    <property type="molecule type" value="Genomic_DNA"/>
</dbReference>
<evidence type="ECO:0000313" key="3">
    <source>
        <dbReference type="Proteomes" id="UP001280121"/>
    </source>
</evidence>
<gene>
    <name evidence="2" type="ORF">Ddye_020940</name>
</gene>
<dbReference type="InterPro" id="IPR012337">
    <property type="entry name" value="RNaseH-like_sf"/>
</dbReference>
<feature type="domain" description="HAT C-terminal dimerisation" evidence="1">
    <location>
        <begin position="18"/>
        <end position="91"/>
    </location>
</feature>
<dbReference type="PANTHER" id="PTHR23272">
    <property type="entry name" value="BED FINGER-RELATED"/>
    <property type="match status" value="1"/>
</dbReference>
<dbReference type="InterPro" id="IPR008906">
    <property type="entry name" value="HATC_C_dom"/>
</dbReference>
<sequence>MVGLELTKYIDTEWQSLLSEEESLNFDIMSWWKSHERSLLMLSIMAHDILTPLVLTVASKYAFSAGGRVIDERCSRLGPDILEAVVCIKDWADANQRAQKWQDQTAIEFTNLTLSDGSSST</sequence>
<proteinExistence type="predicted"/>
<accession>A0AAD9U1P8</accession>